<keyword evidence="6" id="KW-1185">Reference proteome</keyword>
<name>A0ABP9R6S7_9PSEU</name>
<protein>
    <submittedName>
        <fullName evidence="5">Pyridoxal-phosphate dependent enzyme</fullName>
    </submittedName>
</protein>
<organism evidence="5 6">
    <name type="scientific">Pseudonocardia eucalypti</name>
    <dbReference type="NCBI Taxonomy" id="648755"/>
    <lineage>
        <taxon>Bacteria</taxon>
        <taxon>Bacillati</taxon>
        <taxon>Actinomycetota</taxon>
        <taxon>Actinomycetes</taxon>
        <taxon>Pseudonocardiales</taxon>
        <taxon>Pseudonocardiaceae</taxon>
        <taxon>Pseudonocardia</taxon>
    </lineage>
</organism>
<dbReference type="Gene3D" id="3.40.50.1100">
    <property type="match status" value="2"/>
</dbReference>
<dbReference type="EMBL" id="BAABJP010000051">
    <property type="protein sequence ID" value="GAA5172422.1"/>
    <property type="molecule type" value="Genomic_DNA"/>
</dbReference>
<keyword evidence="2" id="KW-0663">Pyridoxal phosphate</keyword>
<comment type="caution">
    <text evidence="5">The sequence shown here is derived from an EMBL/GenBank/DDBJ whole genome shotgun (WGS) entry which is preliminary data.</text>
</comment>
<sequence length="342" mass="36114">MRTQQGVTDLDGIPHNHASIVYDTHMSVDTANDLSLARIEQASRLIDPVFRNSPQFRDLTLSRRLGRDLLVKVESVNPVRSFKGRGADFCVSQLPAGRRVVCASAGNFGQAMAYAGRTHGVPVTVFAATDANPNKVARMRTLGAEVVLTGHDFDAAKAAAREHVATRPESLFVEDGEDPRIAEGAGTIGVELAAEAPDALLLPVGNGALVGGVGRWLKAHSPATRIIGVCAEGAPAMAHSWRAGRPVATDRAETMADGIAVRVPVPVAVGWMGRYMDDMLLVGEEDIPPALELVRDTLGLLLEPAGAVGVAAVLRHNPEGKKLATVLTGGNFSPELLRRLAG</sequence>
<feature type="domain" description="Tryptophan synthase beta chain-like PALP" evidence="4">
    <location>
        <begin position="50"/>
        <end position="328"/>
    </location>
</feature>
<keyword evidence="3" id="KW-0456">Lyase</keyword>
<dbReference type="InterPro" id="IPR050147">
    <property type="entry name" value="Ser/Thr_Dehydratase"/>
</dbReference>
<evidence type="ECO:0000259" key="4">
    <source>
        <dbReference type="Pfam" id="PF00291"/>
    </source>
</evidence>
<evidence type="ECO:0000256" key="2">
    <source>
        <dbReference type="ARBA" id="ARBA00022898"/>
    </source>
</evidence>
<dbReference type="SUPFAM" id="SSF53686">
    <property type="entry name" value="Tryptophan synthase beta subunit-like PLP-dependent enzymes"/>
    <property type="match status" value="1"/>
</dbReference>
<dbReference type="Pfam" id="PF00291">
    <property type="entry name" value="PALP"/>
    <property type="match status" value="1"/>
</dbReference>
<accession>A0ABP9R6S7</accession>
<dbReference type="InterPro" id="IPR001926">
    <property type="entry name" value="TrpB-like_PALP"/>
</dbReference>
<gene>
    <name evidence="5" type="ORF">GCM10023321_72220</name>
</gene>
<dbReference type="PANTHER" id="PTHR48078">
    <property type="entry name" value="THREONINE DEHYDRATASE, MITOCHONDRIAL-RELATED"/>
    <property type="match status" value="1"/>
</dbReference>
<evidence type="ECO:0000256" key="3">
    <source>
        <dbReference type="ARBA" id="ARBA00023239"/>
    </source>
</evidence>
<evidence type="ECO:0000313" key="5">
    <source>
        <dbReference type="EMBL" id="GAA5172422.1"/>
    </source>
</evidence>
<proteinExistence type="predicted"/>
<evidence type="ECO:0000313" key="6">
    <source>
        <dbReference type="Proteomes" id="UP001428817"/>
    </source>
</evidence>
<dbReference type="InterPro" id="IPR036052">
    <property type="entry name" value="TrpB-like_PALP_sf"/>
</dbReference>
<dbReference type="Proteomes" id="UP001428817">
    <property type="component" value="Unassembled WGS sequence"/>
</dbReference>
<comment type="cofactor">
    <cofactor evidence="1">
        <name>pyridoxal 5'-phosphate</name>
        <dbReference type="ChEBI" id="CHEBI:597326"/>
    </cofactor>
</comment>
<dbReference type="PANTHER" id="PTHR48078:SF6">
    <property type="entry name" value="L-THREONINE DEHYDRATASE CATABOLIC TDCB"/>
    <property type="match status" value="1"/>
</dbReference>
<reference evidence="6" key="1">
    <citation type="journal article" date="2019" name="Int. J. Syst. Evol. Microbiol.">
        <title>The Global Catalogue of Microorganisms (GCM) 10K type strain sequencing project: providing services to taxonomists for standard genome sequencing and annotation.</title>
        <authorList>
            <consortium name="The Broad Institute Genomics Platform"/>
            <consortium name="The Broad Institute Genome Sequencing Center for Infectious Disease"/>
            <person name="Wu L."/>
            <person name="Ma J."/>
        </authorList>
    </citation>
    <scope>NUCLEOTIDE SEQUENCE [LARGE SCALE GENOMIC DNA]</scope>
    <source>
        <strain evidence="6">JCM 18303</strain>
    </source>
</reference>
<evidence type="ECO:0000256" key="1">
    <source>
        <dbReference type="ARBA" id="ARBA00001933"/>
    </source>
</evidence>